<sequence length="245" mass="26937">MSTDYDAIAGDYKRAKQQPWRSFIEAFTLMELVGDPTGAAVVDLACGEGHYTRRLRLLGASKVLGVDLSEGMIALARAEEAARPVGVDYLVGDCRELGLPGEFDLAVAAYLLNYARDRCELAAMCRGVAHCLKPGGRFVTANTNPGLDFDRLPSFAAYGFDVEAAGALREGTPITWTFDLEDGTLRVENYHLDASAHEEALHDAGFRDVRWRLPRLSPLGEAAKGRAYWEPFLSHPPVIFIECRK</sequence>
<evidence type="ECO:0000313" key="4">
    <source>
        <dbReference type="EMBL" id="MDG3002330.1"/>
    </source>
</evidence>
<organism evidence="4 5">
    <name type="scientific">Paludisphaera mucosa</name>
    <dbReference type="NCBI Taxonomy" id="3030827"/>
    <lineage>
        <taxon>Bacteria</taxon>
        <taxon>Pseudomonadati</taxon>
        <taxon>Planctomycetota</taxon>
        <taxon>Planctomycetia</taxon>
        <taxon>Isosphaerales</taxon>
        <taxon>Isosphaeraceae</taxon>
        <taxon>Paludisphaera</taxon>
    </lineage>
</organism>
<reference evidence="4 5" key="1">
    <citation type="submission" date="2023-03" db="EMBL/GenBank/DDBJ databases">
        <title>Paludisphaera mucosa sp. nov. a novel planctomycete from northern fen.</title>
        <authorList>
            <person name="Ivanova A."/>
        </authorList>
    </citation>
    <scope>NUCLEOTIDE SEQUENCE [LARGE SCALE GENOMIC DNA]</scope>
    <source>
        <strain evidence="4 5">Pla2</strain>
    </source>
</reference>
<comment type="caution">
    <text evidence="4">The sequence shown here is derived from an EMBL/GenBank/DDBJ whole genome shotgun (WGS) entry which is preliminary data.</text>
</comment>
<dbReference type="GO" id="GO:0032259">
    <property type="term" value="P:methylation"/>
    <property type="evidence" value="ECO:0007669"/>
    <property type="project" value="UniProtKB-KW"/>
</dbReference>
<feature type="domain" description="Methyltransferase" evidence="3">
    <location>
        <begin position="41"/>
        <end position="136"/>
    </location>
</feature>
<protein>
    <submittedName>
        <fullName evidence="4">Methyltransferase domain-containing protein</fullName>
    </submittedName>
</protein>
<dbReference type="InterPro" id="IPR041698">
    <property type="entry name" value="Methyltransf_25"/>
</dbReference>
<keyword evidence="2" id="KW-0808">Transferase</keyword>
<dbReference type="RefSeq" id="WP_277858694.1">
    <property type="nucleotide sequence ID" value="NZ_JARRAG010000001.1"/>
</dbReference>
<accession>A0ABT6F437</accession>
<evidence type="ECO:0000259" key="3">
    <source>
        <dbReference type="Pfam" id="PF13649"/>
    </source>
</evidence>
<name>A0ABT6F437_9BACT</name>
<dbReference type="Proteomes" id="UP001216907">
    <property type="component" value="Unassembled WGS sequence"/>
</dbReference>
<keyword evidence="1 4" id="KW-0489">Methyltransferase</keyword>
<keyword evidence="5" id="KW-1185">Reference proteome</keyword>
<proteinExistence type="predicted"/>
<dbReference type="PANTHER" id="PTHR43861:SF1">
    <property type="entry name" value="TRANS-ACONITATE 2-METHYLTRANSFERASE"/>
    <property type="match status" value="1"/>
</dbReference>
<dbReference type="SUPFAM" id="SSF53335">
    <property type="entry name" value="S-adenosyl-L-methionine-dependent methyltransferases"/>
    <property type="match status" value="1"/>
</dbReference>
<dbReference type="PANTHER" id="PTHR43861">
    <property type="entry name" value="TRANS-ACONITATE 2-METHYLTRANSFERASE-RELATED"/>
    <property type="match status" value="1"/>
</dbReference>
<dbReference type="Pfam" id="PF13649">
    <property type="entry name" value="Methyltransf_25"/>
    <property type="match status" value="1"/>
</dbReference>
<dbReference type="GO" id="GO:0008168">
    <property type="term" value="F:methyltransferase activity"/>
    <property type="evidence" value="ECO:0007669"/>
    <property type="project" value="UniProtKB-KW"/>
</dbReference>
<dbReference type="CDD" id="cd02440">
    <property type="entry name" value="AdoMet_MTases"/>
    <property type="match status" value="1"/>
</dbReference>
<evidence type="ECO:0000256" key="2">
    <source>
        <dbReference type="ARBA" id="ARBA00022679"/>
    </source>
</evidence>
<evidence type="ECO:0000313" key="5">
    <source>
        <dbReference type="Proteomes" id="UP001216907"/>
    </source>
</evidence>
<dbReference type="InterPro" id="IPR029063">
    <property type="entry name" value="SAM-dependent_MTases_sf"/>
</dbReference>
<dbReference type="Gene3D" id="3.40.50.150">
    <property type="entry name" value="Vaccinia Virus protein VP39"/>
    <property type="match status" value="1"/>
</dbReference>
<gene>
    <name evidence="4" type="ORF">PZE19_00885</name>
</gene>
<dbReference type="EMBL" id="JARRAG010000001">
    <property type="protein sequence ID" value="MDG3002330.1"/>
    <property type="molecule type" value="Genomic_DNA"/>
</dbReference>
<evidence type="ECO:0000256" key="1">
    <source>
        <dbReference type="ARBA" id="ARBA00022603"/>
    </source>
</evidence>